<dbReference type="Proteomes" id="UP001633002">
    <property type="component" value="Unassembled WGS sequence"/>
</dbReference>
<feature type="chain" id="PRO_5044889538" evidence="2">
    <location>
        <begin position="20"/>
        <end position="322"/>
    </location>
</feature>
<evidence type="ECO:0000313" key="4">
    <source>
        <dbReference type="Proteomes" id="UP001633002"/>
    </source>
</evidence>
<evidence type="ECO:0000256" key="1">
    <source>
        <dbReference type="SAM" id="MobiDB-lite"/>
    </source>
</evidence>
<name>A0ABD3IDS1_9MARC</name>
<feature type="compositionally biased region" description="Basic and acidic residues" evidence="1">
    <location>
        <begin position="141"/>
        <end position="158"/>
    </location>
</feature>
<dbReference type="EMBL" id="JBJQOH010000001">
    <property type="protein sequence ID" value="KAL3700407.1"/>
    <property type="molecule type" value="Genomic_DNA"/>
</dbReference>
<organism evidence="3 4">
    <name type="scientific">Riccia sorocarpa</name>
    <dbReference type="NCBI Taxonomy" id="122646"/>
    <lineage>
        <taxon>Eukaryota</taxon>
        <taxon>Viridiplantae</taxon>
        <taxon>Streptophyta</taxon>
        <taxon>Embryophyta</taxon>
        <taxon>Marchantiophyta</taxon>
        <taxon>Marchantiopsida</taxon>
        <taxon>Marchantiidae</taxon>
        <taxon>Marchantiales</taxon>
        <taxon>Ricciaceae</taxon>
        <taxon>Riccia</taxon>
    </lineage>
</organism>
<feature type="region of interest" description="Disordered" evidence="1">
    <location>
        <begin position="58"/>
        <end position="158"/>
    </location>
</feature>
<feature type="signal peptide" evidence="2">
    <location>
        <begin position="1"/>
        <end position="19"/>
    </location>
</feature>
<keyword evidence="2" id="KW-0732">Signal</keyword>
<feature type="compositionally biased region" description="Basic residues" evidence="1">
    <location>
        <begin position="120"/>
        <end position="132"/>
    </location>
</feature>
<protein>
    <submittedName>
        <fullName evidence="3">Uncharacterized protein</fullName>
    </submittedName>
</protein>
<evidence type="ECO:0000313" key="3">
    <source>
        <dbReference type="EMBL" id="KAL3700407.1"/>
    </source>
</evidence>
<comment type="caution">
    <text evidence="3">The sequence shown here is derived from an EMBL/GenBank/DDBJ whole genome shotgun (WGS) entry which is preliminary data.</text>
</comment>
<evidence type="ECO:0000256" key="2">
    <source>
        <dbReference type="SAM" id="SignalP"/>
    </source>
</evidence>
<accession>A0ABD3IDS1</accession>
<sequence length="322" mass="35282">MHLRVLLEVIFSASFATLAKFTYLAHVCSGDVGEAQLIYEDEDDAPLSAFINPTLTSRRNKSGHLTNAKNVETVTKATAEKSPASAGPGTSVQKETPPSVEAQPASVVGPANSSPEKSAPVKRRVSILKKGKPTGQHLLGKFKEPSETKTKNADAVKSEGLVFKEPKKKQESKQKSGPIKRKVRFLDEKPSREKILVTASRFKTARNAINELLLKRIPGSFPVSEAACAEVEFAQELAASTASDLKKVCEEIQPSVKQFYRRDESSSEEVPAPRSAEEKWIDARCKHLRNSMNFHHSIVRHLAVPTFSLCNIENVPPSADLT</sequence>
<keyword evidence="4" id="KW-1185">Reference proteome</keyword>
<feature type="compositionally biased region" description="Polar residues" evidence="1">
    <location>
        <begin position="58"/>
        <end position="76"/>
    </location>
</feature>
<dbReference type="AlphaFoldDB" id="A0ABD3IDS1"/>
<proteinExistence type="predicted"/>
<reference evidence="3 4" key="1">
    <citation type="submission" date="2024-09" db="EMBL/GenBank/DDBJ databases">
        <title>Chromosome-scale assembly of Riccia sorocarpa.</title>
        <authorList>
            <person name="Paukszto L."/>
        </authorList>
    </citation>
    <scope>NUCLEOTIDE SEQUENCE [LARGE SCALE GENOMIC DNA]</scope>
    <source>
        <strain evidence="3">LP-2024</strain>
        <tissue evidence="3">Aerial parts of the thallus</tissue>
    </source>
</reference>
<gene>
    <name evidence="3" type="ORF">R1sor_018429</name>
</gene>